<keyword evidence="9" id="KW-0472">Membrane</keyword>
<dbReference type="Proteomes" id="UP000019335">
    <property type="component" value="Chromosome 13"/>
</dbReference>
<dbReference type="UniPathway" id="UPA00823">
    <property type="reaction ID" value="UER00788"/>
</dbReference>
<comment type="catalytic activity">
    <reaction evidence="1 8">
        <text>a myo-inositol phosphate + H2O = myo-inositol + phosphate</text>
        <dbReference type="Rhea" id="RHEA:24056"/>
        <dbReference type="ChEBI" id="CHEBI:15377"/>
        <dbReference type="ChEBI" id="CHEBI:17268"/>
        <dbReference type="ChEBI" id="CHEBI:43474"/>
        <dbReference type="ChEBI" id="CHEBI:84139"/>
        <dbReference type="EC" id="3.1.3.25"/>
    </reaction>
</comment>
<dbReference type="EMBL" id="AZIL01001181">
    <property type="protein sequence ID" value="EWM24589.1"/>
    <property type="molecule type" value="Genomic_DNA"/>
</dbReference>
<dbReference type="SUPFAM" id="SSF56655">
    <property type="entry name" value="Carbohydrate phosphatase"/>
    <property type="match status" value="1"/>
</dbReference>
<dbReference type="GO" id="GO:0008934">
    <property type="term" value="F:inositol monophosphate 1-phosphatase activity"/>
    <property type="evidence" value="ECO:0007669"/>
    <property type="project" value="InterPro"/>
</dbReference>
<dbReference type="FunFam" id="3.30.540.10:FF:000004">
    <property type="entry name" value="Inositol-1-monophosphatase"/>
    <property type="match status" value="1"/>
</dbReference>
<gene>
    <name evidence="10" type="primary">IMP</name>
    <name evidence="10" type="ORF">Naga_100062g32</name>
</gene>
<keyword evidence="5 8" id="KW-0378">Hydrolase</keyword>
<evidence type="ECO:0000256" key="6">
    <source>
        <dbReference type="ARBA" id="ARBA00022842"/>
    </source>
</evidence>
<dbReference type="InterPro" id="IPR020550">
    <property type="entry name" value="Inositol_monophosphatase_CS"/>
</dbReference>
<comment type="caution">
    <text evidence="10">The sequence shown here is derived from an EMBL/GenBank/DDBJ whole genome shotgun (WGS) entry which is preliminary data.</text>
</comment>
<dbReference type="PANTHER" id="PTHR20854">
    <property type="entry name" value="INOSITOL MONOPHOSPHATASE"/>
    <property type="match status" value="1"/>
</dbReference>
<evidence type="ECO:0000256" key="5">
    <source>
        <dbReference type="ARBA" id="ARBA00022801"/>
    </source>
</evidence>
<dbReference type="Gene3D" id="3.30.540.10">
    <property type="entry name" value="Fructose-1,6-Bisphosphatase, subunit A, domain 1"/>
    <property type="match status" value="1"/>
</dbReference>
<keyword evidence="11" id="KW-1185">Reference proteome</keyword>
<evidence type="ECO:0000256" key="3">
    <source>
        <dbReference type="ARBA" id="ARBA00009759"/>
    </source>
</evidence>
<dbReference type="EC" id="3.1.3.25" evidence="8"/>
<dbReference type="PROSITE" id="PS00630">
    <property type="entry name" value="IMP_2"/>
    <property type="match status" value="1"/>
</dbReference>
<keyword evidence="9" id="KW-0812">Transmembrane</keyword>
<dbReference type="OrthoDB" id="10254945at2759"/>
<comment type="cofactor">
    <cofactor evidence="2 7 8">
        <name>Mg(2+)</name>
        <dbReference type="ChEBI" id="CHEBI:18420"/>
    </cofactor>
</comment>
<feature type="binding site" evidence="7">
    <location>
        <position position="144"/>
    </location>
    <ligand>
        <name>Mg(2+)</name>
        <dbReference type="ChEBI" id="CHEBI:18420"/>
        <label>1</label>
        <note>catalytic</note>
    </ligand>
</feature>
<dbReference type="GO" id="GO:0046872">
    <property type="term" value="F:metal ion binding"/>
    <property type="evidence" value="ECO:0007669"/>
    <property type="project" value="UniProtKB-KW"/>
</dbReference>
<dbReference type="GO" id="GO:0007165">
    <property type="term" value="P:signal transduction"/>
    <property type="evidence" value="ECO:0007669"/>
    <property type="project" value="TreeGrafter"/>
</dbReference>
<evidence type="ECO:0000256" key="7">
    <source>
        <dbReference type="PIRSR" id="PIRSR600760-2"/>
    </source>
</evidence>
<keyword evidence="9" id="KW-1133">Transmembrane helix</keyword>
<evidence type="ECO:0000313" key="10">
    <source>
        <dbReference type="EMBL" id="EWM24589.1"/>
    </source>
</evidence>
<evidence type="ECO:0000256" key="9">
    <source>
        <dbReference type="SAM" id="Phobius"/>
    </source>
</evidence>
<feature type="binding site" evidence="7">
    <location>
        <position position="279"/>
    </location>
    <ligand>
        <name>Mg(2+)</name>
        <dbReference type="ChEBI" id="CHEBI:18420"/>
        <label>1</label>
        <note>catalytic</note>
    </ligand>
</feature>
<organism evidence="10 11">
    <name type="scientific">Nannochloropsis gaditana</name>
    <dbReference type="NCBI Taxonomy" id="72520"/>
    <lineage>
        <taxon>Eukaryota</taxon>
        <taxon>Sar</taxon>
        <taxon>Stramenopiles</taxon>
        <taxon>Ochrophyta</taxon>
        <taxon>Eustigmatophyceae</taxon>
        <taxon>Eustigmatales</taxon>
        <taxon>Monodopsidaceae</taxon>
        <taxon>Nannochloropsis</taxon>
    </lineage>
</organism>
<feature type="binding site" evidence="7">
    <location>
        <position position="123"/>
    </location>
    <ligand>
        <name>Mg(2+)</name>
        <dbReference type="ChEBI" id="CHEBI:18420"/>
        <label>1</label>
        <note>catalytic</note>
    </ligand>
</feature>
<evidence type="ECO:0000256" key="1">
    <source>
        <dbReference type="ARBA" id="ARBA00001033"/>
    </source>
</evidence>
<feature type="binding site" evidence="7">
    <location>
        <position position="147"/>
    </location>
    <ligand>
        <name>Mg(2+)</name>
        <dbReference type="ChEBI" id="CHEBI:18420"/>
        <label>1</label>
        <note>catalytic</note>
    </ligand>
</feature>
<evidence type="ECO:0000256" key="4">
    <source>
        <dbReference type="ARBA" id="ARBA00022723"/>
    </source>
</evidence>
<name>W7TWA1_9STRA</name>
<keyword evidence="4 7" id="KW-0479">Metal-binding</keyword>
<dbReference type="AlphaFoldDB" id="W7TWA1"/>
<comment type="pathway">
    <text evidence="8">Polyol metabolism; myo-inositol biosynthesis; myo-inositol from D-glucose 6-phosphate: step 2/2.</text>
</comment>
<keyword evidence="6 7" id="KW-0460">Magnesium</keyword>
<comment type="similarity">
    <text evidence="3 8">Belongs to the inositol monophosphatase superfamily.</text>
</comment>
<dbReference type="GO" id="GO:0046854">
    <property type="term" value="P:phosphatidylinositol phosphate biosynthetic process"/>
    <property type="evidence" value="ECO:0007669"/>
    <property type="project" value="InterPro"/>
</dbReference>
<accession>W7TWA1</accession>
<reference evidence="10 11" key="1">
    <citation type="journal article" date="2014" name="Mol. Plant">
        <title>Chromosome Scale Genome Assembly and Transcriptome Profiling of Nannochloropsis gaditana in Nitrogen Depletion.</title>
        <authorList>
            <person name="Corteggiani Carpinelli E."/>
            <person name="Telatin A."/>
            <person name="Vitulo N."/>
            <person name="Forcato C."/>
            <person name="D'Angelo M."/>
            <person name="Schiavon R."/>
            <person name="Vezzi A."/>
            <person name="Giacometti G.M."/>
            <person name="Morosinotto T."/>
            <person name="Valle G."/>
        </authorList>
    </citation>
    <scope>NUCLEOTIDE SEQUENCE [LARGE SCALE GENOMIC DNA]</scope>
    <source>
        <strain evidence="10 11">B-31</strain>
    </source>
</reference>
<proteinExistence type="inferred from homology"/>
<evidence type="ECO:0000256" key="2">
    <source>
        <dbReference type="ARBA" id="ARBA00001946"/>
    </source>
</evidence>
<dbReference type="InterPro" id="IPR020583">
    <property type="entry name" value="Inositol_monoP_metal-BS"/>
</dbReference>
<dbReference type="PROSITE" id="PS00629">
    <property type="entry name" value="IMP_1"/>
    <property type="match status" value="1"/>
</dbReference>
<dbReference type="PANTHER" id="PTHR20854:SF4">
    <property type="entry name" value="INOSITOL-1-MONOPHOSPHATASE-RELATED"/>
    <property type="match status" value="1"/>
</dbReference>
<dbReference type="Gene3D" id="3.40.190.80">
    <property type="match status" value="1"/>
</dbReference>
<protein>
    <recommendedName>
        <fullName evidence="8">Inositol-1-monophosphatase</fullName>
        <ecNumber evidence="8">3.1.3.25</ecNumber>
    </recommendedName>
</protein>
<dbReference type="InterPro" id="IPR000760">
    <property type="entry name" value="Inositol_monophosphatase-like"/>
</dbReference>
<dbReference type="InterPro" id="IPR033942">
    <property type="entry name" value="IMPase"/>
</dbReference>
<dbReference type="CDD" id="cd01639">
    <property type="entry name" value="IMPase"/>
    <property type="match status" value="1"/>
</dbReference>
<dbReference type="Pfam" id="PF00459">
    <property type="entry name" value="Inositol_P"/>
    <property type="match status" value="1"/>
</dbReference>
<feature type="transmembrane region" description="Helical" evidence="9">
    <location>
        <begin position="12"/>
        <end position="29"/>
    </location>
</feature>
<evidence type="ECO:0000313" key="11">
    <source>
        <dbReference type="Proteomes" id="UP000019335"/>
    </source>
</evidence>
<feature type="binding site" evidence="7">
    <location>
        <position position="146"/>
    </location>
    <ligand>
        <name>Mg(2+)</name>
        <dbReference type="ChEBI" id="CHEBI:18420"/>
        <label>1</label>
        <note>catalytic</note>
    </ligand>
</feature>
<dbReference type="GO" id="GO:0006021">
    <property type="term" value="P:inositol biosynthetic process"/>
    <property type="evidence" value="ECO:0007669"/>
    <property type="project" value="UniProtKB-UniPathway"/>
</dbReference>
<sequence>MPGGKRDVLTDLALVTAGASTAIGVYWGLTKLQRRYWRLKGKAKARIPSALFKSEWAREIHIATQAALSAGVNLKACSEKDPTSKCVSHKGEIDLVTETDKENEREIVALLRKHFPSYLVIGEEEASDAGAIPPLTRAPTWIIDPIDGTTNFVHGCPLSCVSIALAVDKAVVVGVIYDPFKDELFLAARGRGSYLNGKPLQTAGGTHELHQAVIIQEFGYERSEAGIRKLLQVSERLLRGNVQALRQFGSGVLDLAYVAAGRVDGVYCGVAGDGWKPWDYAAGSLVATEAGATMSTLQGQEFDVFGSSMVCAANESIARKLVGAARE</sequence>
<dbReference type="PRINTS" id="PR00377">
    <property type="entry name" value="IMPHPHTASES"/>
</dbReference>
<evidence type="ECO:0000256" key="8">
    <source>
        <dbReference type="RuleBase" id="RU364068"/>
    </source>
</evidence>